<evidence type="ECO:0000313" key="1">
    <source>
        <dbReference type="EMBL" id="GBP55751.1"/>
    </source>
</evidence>
<sequence length="124" mass="14233">MKVLFNGGIRGPEFSHGIGKENVNAESDGTSCLSERKCECRIRGGLIFDREKIGVQNKRGIYDQEGENANLEAEEASCLTRRKCECRIRGGFMLNREKIRVRNKRIRKNLSFNGTERSRVRRKV</sequence>
<organism evidence="1 2">
    <name type="scientific">Eumeta variegata</name>
    <name type="common">Bagworm moth</name>
    <name type="synonym">Eumeta japonica</name>
    <dbReference type="NCBI Taxonomy" id="151549"/>
    <lineage>
        <taxon>Eukaryota</taxon>
        <taxon>Metazoa</taxon>
        <taxon>Ecdysozoa</taxon>
        <taxon>Arthropoda</taxon>
        <taxon>Hexapoda</taxon>
        <taxon>Insecta</taxon>
        <taxon>Pterygota</taxon>
        <taxon>Neoptera</taxon>
        <taxon>Endopterygota</taxon>
        <taxon>Lepidoptera</taxon>
        <taxon>Glossata</taxon>
        <taxon>Ditrysia</taxon>
        <taxon>Tineoidea</taxon>
        <taxon>Psychidae</taxon>
        <taxon>Oiketicinae</taxon>
        <taxon>Eumeta</taxon>
    </lineage>
</organism>
<gene>
    <name evidence="1" type="ORF">EVAR_23562_1</name>
</gene>
<protein>
    <submittedName>
        <fullName evidence="1">Uncharacterized protein</fullName>
    </submittedName>
</protein>
<dbReference type="EMBL" id="BGZK01000677">
    <property type="protein sequence ID" value="GBP55751.1"/>
    <property type="molecule type" value="Genomic_DNA"/>
</dbReference>
<comment type="caution">
    <text evidence="1">The sequence shown here is derived from an EMBL/GenBank/DDBJ whole genome shotgun (WGS) entry which is preliminary data.</text>
</comment>
<dbReference type="Proteomes" id="UP000299102">
    <property type="component" value="Unassembled WGS sequence"/>
</dbReference>
<keyword evidence="2" id="KW-1185">Reference proteome</keyword>
<accession>A0A4C1WWM8</accession>
<evidence type="ECO:0000313" key="2">
    <source>
        <dbReference type="Proteomes" id="UP000299102"/>
    </source>
</evidence>
<dbReference type="AlphaFoldDB" id="A0A4C1WWM8"/>
<reference evidence="1 2" key="1">
    <citation type="journal article" date="2019" name="Commun. Biol.">
        <title>The bagworm genome reveals a unique fibroin gene that provides high tensile strength.</title>
        <authorList>
            <person name="Kono N."/>
            <person name="Nakamura H."/>
            <person name="Ohtoshi R."/>
            <person name="Tomita M."/>
            <person name="Numata K."/>
            <person name="Arakawa K."/>
        </authorList>
    </citation>
    <scope>NUCLEOTIDE SEQUENCE [LARGE SCALE GENOMIC DNA]</scope>
</reference>
<proteinExistence type="predicted"/>
<name>A0A4C1WWM8_EUMVA</name>